<dbReference type="Proteomes" id="UP000009168">
    <property type="component" value="Unassembled WGS sequence"/>
</dbReference>
<organism evidence="2 3">
    <name type="scientific">Tetrahymena thermophila (strain SB210)</name>
    <dbReference type="NCBI Taxonomy" id="312017"/>
    <lineage>
        <taxon>Eukaryota</taxon>
        <taxon>Sar</taxon>
        <taxon>Alveolata</taxon>
        <taxon>Ciliophora</taxon>
        <taxon>Intramacronucleata</taxon>
        <taxon>Oligohymenophorea</taxon>
        <taxon>Hymenostomatida</taxon>
        <taxon>Tetrahymenina</taxon>
        <taxon>Tetrahymenidae</taxon>
        <taxon>Tetrahymena</taxon>
    </lineage>
</organism>
<sequence length="135" mass="15866">MSNSNQPNLYRWMMISFAIKVQESVKLNEIKKKFNGFMKIHSSKNPVIKYVLTDKYYKILFAKQYEGASLKEGQQILIVLRTFMCNTAFLNQPNLLFMITITLGLGSLTMNKEQVKRKNRIKVKLWKLREVGQQK</sequence>
<accession>I7LXV4</accession>
<evidence type="ECO:0000313" key="3">
    <source>
        <dbReference type="Proteomes" id="UP000009168"/>
    </source>
</evidence>
<feature type="transmembrane region" description="Helical" evidence="1">
    <location>
        <begin position="94"/>
        <end position="111"/>
    </location>
</feature>
<dbReference type="EMBL" id="GG662299">
    <property type="protein sequence ID" value="EAS06264.1"/>
    <property type="molecule type" value="Genomic_DNA"/>
</dbReference>
<proteinExistence type="predicted"/>
<gene>
    <name evidence="2" type="ORF">TTHERM_00328450</name>
</gene>
<name>I7LXV4_TETTS</name>
<reference evidence="3" key="1">
    <citation type="journal article" date="2006" name="PLoS Biol.">
        <title>Macronuclear genome sequence of the ciliate Tetrahymena thermophila, a model eukaryote.</title>
        <authorList>
            <person name="Eisen J.A."/>
            <person name="Coyne R.S."/>
            <person name="Wu M."/>
            <person name="Wu D."/>
            <person name="Thiagarajan M."/>
            <person name="Wortman J.R."/>
            <person name="Badger J.H."/>
            <person name="Ren Q."/>
            <person name="Amedeo P."/>
            <person name="Jones K.M."/>
            <person name="Tallon L.J."/>
            <person name="Delcher A.L."/>
            <person name="Salzberg S.L."/>
            <person name="Silva J.C."/>
            <person name="Haas B.J."/>
            <person name="Majoros W.H."/>
            <person name="Farzad M."/>
            <person name="Carlton J.M."/>
            <person name="Smith R.K. Jr."/>
            <person name="Garg J."/>
            <person name="Pearlman R.E."/>
            <person name="Karrer K.M."/>
            <person name="Sun L."/>
            <person name="Manning G."/>
            <person name="Elde N.C."/>
            <person name="Turkewitz A.P."/>
            <person name="Asai D.J."/>
            <person name="Wilkes D.E."/>
            <person name="Wang Y."/>
            <person name="Cai H."/>
            <person name="Collins K."/>
            <person name="Stewart B.A."/>
            <person name="Lee S.R."/>
            <person name="Wilamowska K."/>
            <person name="Weinberg Z."/>
            <person name="Ruzzo W.L."/>
            <person name="Wloga D."/>
            <person name="Gaertig J."/>
            <person name="Frankel J."/>
            <person name="Tsao C.-C."/>
            <person name="Gorovsky M.A."/>
            <person name="Keeling P.J."/>
            <person name="Waller R.F."/>
            <person name="Patron N.J."/>
            <person name="Cherry J.M."/>
            <person name="Stover N.A."/>
            <person name="Krieger C.J."/>
            <person name="del Toro C."/>
            <person name="Ryder H.F."/>
            <person name="Williamson S.C."/>
            <person name="Barbeau R.A."/>
            <person name="Hamilton E.P."/>
            <person name="Orias E."/>
        </authorList>
    </citation>
    <scope>NUCLEOTIDE SEQUENCE [LARGE SCALE GENOMIC DNA]</scope>
    <source>
        <strain evidence="3">SB210</strain>
    </source>
</reference>
<evidence type="ECO:0000313" key="2">
    <source>
        <dbReference type="EMBL" id="EAS06264.1"/>
    </source>
</evidence>
<protein>
    <submittedName>
        <fullName evidence="2">Transmembrane protein, putative</fullName>
    </submittedName>
</protein>
<dbReference type="GeneID" id="7828617"/>
<keyword evidence="1" id="KW-0472">Membrane</keyword>
<keyword evidence="1 2" id="KW-0812">Transmembrane</keyword>
<evidence type="ECO:0000256" key="1">
    <source>
        <dbReference type="SAM" id="Phobius"/>
    </source>
</evidence>
<dbReference type="AlphaFoldDB" id="I7LXV4"/>
<dbReference type="RefSeq" id="XP_001026509.1">
    <property type="nucleotide sequence ID" value="XM_001026509.1"/>
</dbReference>
<dbReference type="HOGENOM" id="CLU_1889972_0_0_1"/>
<dbReference type="InParanoid" id="I7LXV4"/>
<keyword evidence="1" id="KW-1133">Transmembrane helix</keyword>
<keyword evidence="3" id="KW-1185">Reference proteome</keyword>
<dbReference type="KEGG" id="tet:TTHERM_00328450"/>